<gene>
    <name evidence="1" type="ORF">PM3016_1447</name>
</gene>
<dbReference type="Proteomes" id="UP000007523">
    <property type="component" value="Chromosome"/>
</dbReference>
<evidence type="ECO:0000313" key="2">
    <source>
        <dbReference type="Proteomes" id="UP000007523"/>
    </source>
</evidence>
<sequence>MNRWHVYEWLKQTYMATGTVPTMGQAQQRFSSHVDPEELTEGIDEFLTAIREYRTEEAGSCEM</sequence>
<name>H6NGT0_9BACL</name>
<dbReference type="KEGG" id="pmq:PM3016_1447"/>
<protein>
    <submittedName>
        <fullName evidence="1">Uncharacterized protein</fullName>
    </submittedName>
</protein>
<keyword evidence="2" id="KW-1185">Reference proteome</keyword>
<dbReference type="HOGENOM" id="CLU_2881615_0_0_9"/>
<dbReference type="EMBL" id="CP003235">
    <property type="protein sequence ID" value="AFC28372.1"/>
    <property type="molecule type" value="Genomic_DNA"/>
</dbReference>
<dbReference type="AlphaFoldDB" id="H6NGT0"/>
<organism evidence="1 2">
    <name type="scientific">Paenibacillus mucilaginosus 3016</name>
    <dbReference type="NCBI Taxonomy" id="1116391"/>
    <lineage>
        <taxon>Bacteria</taxon>
        <taxon>Bacillati</taxon>
        <taxon>Bacillota</taxon>
        <taxon>Bacilli</taxon>
        <taxon>Bacillales</taxon>
        <taxon>Paenibacillaceae</taxon>
        <taxon>Paenibacillus</taxon>
    </lineage>
</organism>
<proteinExistence type="predicted"/>
<reference evidence="1 2" key="1">
    <citation type="journal article" date="2012" name="J. Bacteriol.">
        <title>Complete Genome Sequence of Paenibacillus mucilaginosus 3016, a Bacterium Functional as Microbial Fertilizer.</title>
        <authorList>
            <person name="Ma M."/>
            <person name="Wang Z."/>
            <person name="Li L."/>
            <person name="Jiang X."/>
            <person name="Guan D."/>
            <person name="Cao F."/>
            <person name="Chen H."/>
            <person name="Wang X."/>
            <person name="Shen D."/>
            <person name="Du B."/>
            <person name="Li J."/>
        </authorList>
    </citation>
    <scope>NUCLEOTIDE SEQUENCE [LARGE SCALE GENOMIC DNA]</scope>
    <source>
        <strain evidence="1 2">3016</strain>
    </source>
</reference>
<accession>H6NGT0</accession>
<dbReference type="STRING" id="1116391.PM3016_1447"/>
<evidence type="ECO:0000313" key="1">
    <source>
        <dbReference type="EMBL" id="AFC28372.1"/>
    </source>
</evidence>